<feature type="domain" description="Bacterial bifunctional deaminase-reductase C-terminal" evidence="1">
    <location>
        <begin position="2"/>
        <end position="191"/>
    </location>
</feature>
<reference evidence="3" key="1">
    <citation type="journal article" date="2019" name="Int. J. Syst. Evol. Microbiol.">
        <title>The Global Catalogue of Microorganisms (GCM) 10K type strain sequencing project: providing services to taxonomists for standard genome sequencing and annotation.</title>
        <authorList>
            <consortium name="The Broad Institute Genomics Platform"/>
            <consortium name="The Broad Institute Genome Sequencing Center for Infectious Disease"/>
            <person name="Wu L."/>
            <person name="Ma J."/>
        </authorList>
    </citation>
    <scope>NUCLEOTIDE SEQUENCE [LARGE SCALE GENOMIC DNA]</scope>
    <source>
        <strain evidence="3">KCTC 52094</strain>
    </source>
</reference>
<evidence type="ECO:0000313" key="2">
    <source>
        <dbReference type="EMBL" id="MFC3123843.1"/>
    </source>
</evidence>
<accession>A0ABV7FU31</accession>
<evidence type="ECO:0000313" key="3">
    <source>
        <dbReference type="Proteomes" id="UP001595593"/>
    </source>
</evidence>
<comment type="caution">
    <text evidence="2">The sequence shown here is derived from an EMBL/GenBank/DDBJ whole genome shotgun (WGS) entry which is preliminary data.</text>
</comment>
<gene>
    <name evidence="2" type="ORF">ACFOD4_02125</name>
</gene>
<proteinExistence type="predicted"/>
<dbReference type="InterPro" id="IPR002734">
    <property type="entry name" value="RibDG_C"/>
</dbReference>
<keyword evidence="3" id="KW-1185">Reference proteome</keyword>
<sequence length="226" mass="24464">MRKLITAAFISLDGVMQAPGGPEEDPSRGFAFGGWTAPYWNEPAGQEKLGAFMGEIFTPPFDLLLGRRTWEIFAAHWPHVGNDDPMGAMLTRATKYVATRSPQRLTWTNSVALSGDPVVEVAKLKQQDGPVLLTQGSSELVHALLQHDLIDELRLLTFPVILGRGKRLFTEAAAPCSLSLTRAEVGPTGVVMTVHKRRGAIQTGSFAMDEPSAEELARRASLAGEG</sequence>
<name>A0ABV7FU31_9PROT</name>
<protein>
    <submittedName>
        <fullName evidence="2">Dihydrofolate reductase family protein</fullName>
    </submittedName>
</protein>
<dbReference type="Proteomes" id="UP001595593">
    <property type="component" value="Unassembled WGS sequence"/>
</dbReference>
<dbReference type="InterPro" id="IPR050765">
    <property type="entry name" value="Riboflavin_Biosynth_HTPR"/>
</dbReference>
<dbReference type="PANTHER" id="PTHR38011">
    <property type="entry name" value="DIHYDROFOLATE REDUCTASE FAMILY PROTEIN (AFU_ORTHOLOGUE AFUA_8G06820)"/>
    <property type="match status" value="1"/>
</dbReference>
<dbReference type="PANTHER" id="PTHR38011:SF2">
    <property type="entry name" value="BIFUNCTIONAL DEAMINASE-REDUCTASE DOMAIN PROTEIN"/>
    <property type="match status" value="1"/>
</dbReference>
<dbReference type="EMBL" id="JBHRTN010000004">
    <property type="protein sequence ID" value="MFC3123843.1"/>
    <property type="molecule type" value="Genomic_DNA"/>
</dbReference>
<evidence type="ECO:0000259" key="1">
    <source>
        <dbReference type="Pfam" id="PF01872"/>
    </source>
</evidence>
<dbReference type="InterPro" id="IPR024072">
    <property type="entry name" value="DHFR-like_dom_sf"/>
</dbReference>
<dbReference type="Gene3D" id="3.40.430.10">
    <property type="entry name" value="Dihydrofolate Reductase, subunit A"/>
    <property type="match status" value="1"/>
</dbReference>
<dbReference type="Pfam" id="PF01872">
    <property type="entry name" value="RibD_C"/>
    <property type="match status" value="1"/>
</dbReference>
<dbReference type="RefSeq" id="WP_379593127.1">
    <property type="nucleotide sequence ID" value="NZ_JBHRTN010000004.1"/>
</dbReference>
<dbReference type="SUPFAM" id="SSF53597">
    <property type="entry name" value="Dihydrofolate reductase-like"/>
    <property type="match status" value="1"/>
</dbReference>
<organism evidence="2 3">
    <name type="scientific">Teichococcus globiformis</name>
    <dbReference type="NCBI Taxonomy" id="2307229"/>
    <lineage>
        <taxon>Bacteria</taxon>
        <taxon>Pseudomonadati</taxon>
        <taxon>Pseudomonadota</taxon>
        <taxon>Alphaproteobacteria</taxon>
        <taxon>Acetobacterales</taxon>
        <taxon>Roseomonadaceae</taxon>
        <taxon>Roseomonas</taxon>
    </lineage>
</organism>